<dbReference type="EMBL" id="BA000021">
    <property type="protein sequence ID" value="BAC24578.1"/>
    <property type="molecule type" value="Genomic_DNA"/>
</dbReference>
<comment type="catalytic activity">
    <reaction evidence="1">
        <text>Release of any N-terminal amino acid, including proline, that is linked to proline, even from a dipeptide or tripeptide.</text>
        <dbReference type="EC" id="3.4.11.9"/>
    </reaction>
</comment>
<dbReference type="Pfam" id="PF00557">
    <property type="entry name" value="Peptidase_M24"/>
    <property type="match status" value="1"/>
</dbReference>
<dbReference type="KEGG" id="wbr:pepP"/>
<evidence type="ECO:0000256" key="7">
    <source>
        <dbReference type="ARBA" id="ARBA00022801"/>
    </source>
</evidence>
<dbReference type="InterPro" id="IPR000994">
    <property type="entry name" value="Pept_M24"/>
</dbReference>
<dbReference type="PANTHER" id="PTHR43226:SF4">
    <property type="entry name" value="XAA-PRO AMINOPEPTIDASE 3"/>
    <property type="match status" value="1"/>
</dbReference>
<dbReference type="InterPro" id="IPR029149">
    <property type="entry name" value="Creatin/AminoP/Spt16_N"/>
</dbReference>
<reference evidence="11 12" key="1">
    <citation type="journal article" date="2002" name="Nat. Genet.">
        <title>Genome sequence of the endocellular obligate symbiont of tsetse flies, Wigglesworthia glossinidia.</title>
        <authorList>
            <person name="Akman L."/>
            <person name="Yamashita A."/>
            <person name="Watanabe H."/>
            <person name="Oshima K."/>
            <person name="Shiba T."/>
            <person name="Hattori M."/>
            <person name="Aksoy S."/>
        </authorList>
    </citation>
    <scope>NUCLEOTIDE SEQUENCE [LARGE SCALE GENOMIC DNA]</scope>
</reference>
<dbReference type="SUPFAM" id="SSF53092">
    <property type="entry name" value="Creatinase/prolidase N-terminal domain"/>
    <property type="match status" value="1"/>
</dbReference>
<keyword evidence="5" id="KW-0645">Protease</keyword>
<dbReference type="STRING" id="36870.gene:10368934"/>
<dbReference type="EC" id="3.4.11.9" evidence="4"/>
<dbReference type="InterPro" id="IPR052433">
    <property type="entry name" value="X-Pro_dipept-like"/>
</dbReference>
<proteinExistence type="inferred from homology"/>
<accession>Q8D2C2</accession>
<dbReference type="SMART" id="SM01011">
    <property type="entry name" value="AMP_N"/>
    <property type="match status" value="1"/>
</dbReference>
<dbReference type="GO" id="GO:0005829">
    <property type="term" value="C:cytosol"/>
    <property type="evidence" value="ECO:0007669"/>
    <property type="project" value="TreeGrafter"/>
</dbReference>
<dbReference type="HOGENOM" id="CLU_017266_1_0_6"/>
<evidence type="ECO:0000256" key="2">
    <source>
        <dbReference type="ARBA" id="ARBA00001936"/>
    </source>
</evidence>
<dbReference type="Gene3D" id="3.40.350.10">
    <property type="entry name" value="Creatinase/prolidase N-terminal domain"/>
    <property type="match status" value="1"/>
</dbReference>
<dbReference type="PANTHER" id="PTHR43226">
    <property type="entry name" value="XAA-PRO AMINOPEPTIDASE 3"/>
    <property type="match status" value="1"/>
</dbReference>
<keyword evidence="6" id="KW-0479">Metal-binding</keyword>
<name>Q8D2C2_WIGBR</name>
<evidence type="ECO:0000313" key="12">
    <source>
        <dbReference type="Proteomes" id="UP000000562"/>
    </source>
</evidence>
<evidence type="ECO:0000256" key="6">
    <source>
        <dbReference type="ARBA" id="ARBA00022723"/>
    </source>
</evidence>
<evidence type="ECO:0000256" key="3">
    <source>
        <dbReference type="ARBA" id="ARBA00008766"/>
    </source>
</evidence>
<evidence type="ECO:0000313" key="11">
    <source>
        <dbReference type="EMBL" id="BAC24578.1"/>
    </source>
</evidence>
<keyword evidence="9" id="KW-0464">Manganese</keyword>
<evidence type="ECO:0000256" key="9">
    <source>
        <dbReference type="ARBA" id="ARBA00023211"/>
    </source>
</evidence>
<dbReference type="Pfam" id="PF05195">
    <property type="entry name" value="AMP_N"/>
    <property type="match status" value="1"/>
</dbReference>
<evidence type="ECO:0000259" key="10">
    <source>
        <dbReference type="SMART" id="SM01011"/>
    </source>
</evidence>
<evidence type="ECO:0000256" key="5">
    <source>
        <dbReference type="ARBA" id="ARBA00022670"/>
    </source>
</evidence>
<dbReference type="InterPro" id="IPR007865">
    <property type="entry name" value="Aminopep_P_N"/>
</dbReference>
<gene>
    <name evidence="11" type="primary">pepP</name>
</gene>
<comment type="similarity">
    <text evidence="3">Belongs to the peptidase M24B family.</text>
</comment>
<evidence type="ECO:0000256" key="4">
    <source>
        <dbReference type="ARBA" id="ARBA00012574"/>
    </source>
</evidence>
<dbReference type="eggNOG" id="COG0006">
    <property type="taxonomic scope" value="Bacteria"/>
</dbReference>
<dbReference type="GO" id="GO:0070006">
    <property type="term" value="F:metalloaminopeptidase activity"/>
    <property type="evidence" value="ECO:0007669"/>
    <property type="project" value="InterPro"/>
</dbReference>
<organism evidence="11 12">
    <name type="scientific">Wigglesworthia glossinidia brevipalpis</name>
    <dbReference type="NCBI Taxonomy" id="36870"/>
    <lineage>
        <taxon>Bacteria</taxon>
        <taxon>Pseudomonadati</taxon>
        <taxon>Pseudomonadota</taxon>
        <taxon>Gammaproteobacteria</taxon>
        <taxon>Enterobacterales</taxon>
        <taxon>Erwiniaceae</taxon>
        <taxon>Wigglesworthia</taxon>
    </lineage>
</organism>
<keyword evidence="7" id="KW-0378">Hydrolase</keyword>
<dbReference type="GO" id="GO:0006508">
    <property type="term" value="P:proteolysis"/>
    <property type="evidence" value="ECO:0007669"/>
    <property type="project" value="UniProtKB-KW"/>
</dbReference>
<protein>
    <recommendedName>
        <fullName evidence="4">Xaa-Pro aminopeptidase</fullName>
        <ecNumber evidence="4">3.4.11.9</ecNumber>
    </recommendedName>
</protein>
<keyword evidence="8" id="KW-0482">Metalloprotease</keyword>
<dbReference type="Proteomes" id="UP000000562">
    <property type="component" value="Chromosome"/>
</dbReference>
<dbReference type="InterPro" id="IPR036005">
    <property type="entry name" value="Creatinase/aminopeptidase-like"/>
</dbReference>
<sequence length="443" mass="51945">MCCLKKMNKEYVFRRKQMIKKMVPKSAFIIFSAEEKIRNADNKYKYRQDSNFFYLTGFNEPKSLLILVKQIKYNKCILFNQNTNELKKIWGENNIGQESAIKLLKIDYSYSWNNINNKLYLILNNLDTIYYQFGINDKNDKLLFMAINILRKKKIINKNFSPPNNFSDLIPVLQKIRLIKSKEEICKIKHACFVTKLAHIRAIKYCKPEKYEYELAAEIQHEFLINGNLDNSYNIIVGSGINTCILHYIENKRKMKSGELVLIDAGCEYKNYASDVTRTIPVNGKFSKEQLVIYNVVLEMLNLFIKLCKPKSKIKNIKNKVIHLLVKRLKHIGLLSGNIKDLIYQKSYKKYFMHKLFHFIGLDVHDTSDYLINNKNFYLKSGMTIAIEPGIYIPINKKIKSPYQGIGIRIEDNILITKKGNINLTKDIVRKSIEIENLMKKNK</sequence>
<dbReference type="Gene3D" id="3.90.230.10">
    <property type="entry name" value="Creatinase/methionine aminopeptidase superfamily"/>
    <property type="match status" value="1"/>
</dbReference>
<dbReference type="OrthoDB" id="9806388at2"/>
<comment type="cofactor">
    <cofactor evidence="2">
        <name>Mn(2+)</name>
        <dbReference type="ChEBI" id="CHEBI:29035"/>
    </cofactor>
</comment>
<dbReference type="NCBIfam" id="NF008131">
    <property type="entry name" value="PRK10879.1"/>
    <property type="match status" value="1"/>
</dbReference>
<evidence type="ECO:0000256" key="8">
    <source>
        <dbReference type="ARBA" id="ARBA00023049"/>
    </source>
</evidence>
<keyword evidence="12" id="KW-1185">Reference proteome</keyword>
<dbReference type="AlphaFoldDB" id="Q8D2C2"/>
<dbReference type="GO" id="GO:0030145">
    <property type="term" value="F:manganese ion binding"/>
    <property type="evidence" value="ECO:0007669"/>
    <property type="project" value="InterPro"/>
</dbReference>
<feature type="domain" description="Aminopeptidase P N-terminal" evidence="10">
    <location>
        <begin position="6"/>
        <end position="140"/>
    </location>
</feature>
<dbReference type="SUPFAM" id="SSF55920">
    <property type="entry name" value="Creatinase/aminopeptidase"/>
    <property type="match status" value="1"/>
</dbReference>
<dbReference type="CDD" id="cd01087">
    <property type="entry name" value="Prolidase"/>
    <property type="match status" value="1"/>
</dbReference>
<evidence type="ECO:0000256" key="1">
    <source>
        <dbReference type="ARBA" id="ARBA00001424"/>
    </source>
</evidence>